<feature type="domain" description="Prion-inhibition and propagation HeLo" evidence="2">
    <location>
        <begin position="6"/>
        <end position="175"/>
    </location>
</feature>
<organism evidence="3 4">
    <name type="scientific">Truncatella angustata</name>
    <dbReference type="NCBI Taxonomy" id="152316"/>
    <lineage>
        <taxon>Eukaryota</taxon>
        <taxon>Fungi</taxon>
        <taxon>Dikarya</taxon>
        <taxon>Ascomycota</taxon>
        <taxon>Pezizomycotina</taxon>
        <taxon>Sordariomycetes</taxon>
        <taxon>Xylariomycetidae</taxon>
        <taxon>Amphisphaeriales</taxon>
        <taxon>Sporocadaceae</taxon>
        <taxon>Truncatella</taxon>
    </lineage>
</organism>
<keyword evidence="3" id="KW-0034">Amyloid</keyword>
<dbReference type="EMBL" id="JAGPXC010000002">
    <property type="protein sequence ID" value="KAH6656541.1"/>
    <property type="molecule type" value="Genomic_DNA"/>
</dbReference>
<dbReference type="InterPro" id="IPR029498">
    <property type="entry name" value="HeLo_dom"/>
</dbReference>
<evidence type="ECO:0000259" key="2">
    <source>
        <dbReference type="Pfam" id="PF14479"/>
    </source>
</evidence>
<dbReference type="GeneID" id="70135525"/>
<name>A0A9P9A0W8_9PEZI</name>
<feature type="compositionally biased region" description="Polar residues" evidence="1">
    <location>
        <begin position="242"/>
        <end position="261"/>
    </location>
</feature>
<dbReference type="Proteomes" id="UP000758603">
    <property type="component" value="Unassembled WGS sequence"/>
</dbReference>
<gene>
    <name evidence="3" type="ORF">BKA67DRAFT_654873</name>
</gene>
<keyword evidence="4" id="KW-1185">Reference proteome</keyword>
<dbReference type="RefSeq" id="XP_045960775.1">
    <property type="nucleotide sequence ID" value="XM_046106634.1"/>
</dbReference>
<reference evidence="3" key="1">
    <citation type="journal article" date="2021" name="Nat. Commun.">
        <title>Genetic determinants of endophytism in the Arabidopsis root mycobiome.</title>
        <authorList>
            <person name="Mesny F."/>
            <person name="Miyauchi S."/>
            <person name="Thiergart T."/>
            <person name="Pickel B."/>
            <person name="Atanasova L."/>
            <person name="Karlsson M."/>
            <person name="Huettel B."/>
            <person name="Barry K.W."/>
            <person name="Haridas S."/>
            <person name="Chen C."/>
            <person name="Bauer D."/>
            <person name="Andreopoulos W."/>
            <person name="Pangilinan J."/>
            <person name="LaButti K."/>
            <person name="Riley R."/>
            <person name="Lipzen A."/>
            <person name="Clum A."/>
            <person name="Drula E."/>
            <person name="Henrissat B."/>
            <person name="Kohler A."/>
            <person name="Grigoriev I.V."/>
            <person name="Martin F.M."/>
            <person name="Hacquard S."/>
        </authorList>
    </citation>
    <scope>NUCLEOTIDE SEQUENCE</scope>
    <source>
        <strain evidence="3">MPI-SDFR-AT-0073</strain>
    </source>
</reference>
<dbReference type="InterPro" id="IPR038305">
    <property type="entry name" value="HeLo_sf"/>
</dbReference>
<keyword evidence="3" id="KW-0640">Prion</keyword>
<proteinExistence type="predicted"/>
<accession>A0A9P9A0W8</accession>
<sequence length="324" mass="36305">MAEAAGLAVGTIALASLFQTCLDILDYIEDARNIKSDRERGDTKLGLLKIRLKQWGDDLQVLYPGREDGGLREHWPEESGTISKSLLGITGMLNDASKLSHKYAPYRIKLNSWYIVWKPSKRIYKPDQQEISEKQICQGLTSLTQRTTWAFRDKKRFNSLLAELDFFVTNLEKVTIRVVRFDKLELESLSTSEGDFKMNGIHTLADFQKESTRKTVFENSAGRTISGRVPTSGTVSKEVPEKTSNATQSAEGHTFKNNSAKDNGFQHAGDHGKVDPNAKRHEFTGHQAEGNSMQFMGNMDGDASKNLFQLALSRHTASAHYSKN</sequence>
<evidence type="ECO:0000313" key="4">
    <source>
        <dbReference type="Proteomes" id="UP000758603"/>
    </source>
</evidence>
<evidence type="ECO:0000256" key="1">
    <source>
        <dbReference type="SAM" id="MobiDB-lite"/>
    </source>
</evidence>
<feature type="region of interest" description="Disordered" evidence="1">
    <location>
        <begin position="221"/>
        <end position="278"/>
    </location>
</feature>
<dbReference type="OrthoDB" id="20872at2759"/>
<evidence type="ECO:0000313" key="3">
    <source>
        <dbReference type="EMBL" id="KAH6656541.1"/>
    </source>
</evidence>
<dbReference type="AlphaFoldDB" id="A0A9P9A0W8"/>
<dbReference type="Pfam" id="PF14479">
    <property type="entry name" value="HeLo"/>
    <property type="match status" value="1"/>
</dbReference>
<feature type="compositionally biased region" description="Basic and acidic residues" evidence="1">
    <location>
        <begin position="268"/>
        <end position="278"/>
    </location>
</feature>
<protein>
    <submittedName>
        <fullName evidence="3">Prion-inhibition and propagation-domain-containing protein</fullName>
    </submittedName>
</protein>
<dbReference type="Gene3D" id="1.20.120.1020">
    <property type="entry name" value="Prion-inhibition and propagation, HeLo domain"/>
    <property type="match status" value="1"/>
</dbReference>
<feature type="compositionally biased region" description="Polar residues" evidence="1">
    <location>
        <begin position="221"/>
        <end position="235"/>
    </location>
</feature>
<comment type="caution">
    <text evidence="3">The sequence shown here is derived from an EMBL/GenBank/DDBJ whole genome shotgun (WGS) entry which is preliminary data.</text>
</comment>